<dbReference type="InterPro" id="IPR029044">
    <property type="entry name" value="Nucleotide-diphossugar_trans"/>
</dbReference>
<dbReference type="RefSeq" id="WP_015752168.1">
    <property type="nucleotide sequence ID" value="NC_013223.1"/>
</dbReference>
<keyword evidence="3" id="KW-1185">Reference proteome</keyword>
<feature type="domain" description="Glycosyltransferase 2-like" evidence="1">
    <location>
        <begin position="10"/>
        <end position="151"/>
    </location>
</feature>
<dbReference type="PANTHER" id="PTHR43685">
    <property type="entry name" value="GLYCOSYLTRANSFERASE"/>
    <property type="match status" value="1"/>
</dbReference>
<dbReference type="CAZy" id="GT2">
    <property type="family name" value="Glycosyltransferase Family 2"/>
</dbReference>
<sequence>MPNKELQVAVIIPTHNRRGTVERAVASVLAQTRPAREVIVVDDGSTDGTAEALEQEFGRRIRVLRQEHRGVSAARNVGIAASSAALIGLLDSDDIWLPAKLARQVAFLSEGNWHICQTEESWIRNGKRVNPGFKHAKPSGWILEPSLTMCLISPSCVLFRRSLWQECGPFDVSLPACEDFDLWLRVAGRYPVGLLPNVLVEKYGGHADQLSRRIIGLDLYRIYALKKTVDEATLAPADHRLARTALHDRVRLYAQGCLKRGKPEEAARVWELLGA</sequence>
<reference evidence="2 3" key="2">
    <citation type="journal article" date="2010" name="Stand. Genomic Sci.">
        <title>Complete genome sequence of Desulfohalobium retbaense type strain (HR(100)).</title>
        <authorList>
            <person name="Spring S."/>
            <person name="Nolan M."/>
            <person name="Lapidus A."/>
            <person name="Glavina Del Rio T."/>
            <person name="Copeland A."/>
            <person name="Tice H."/>
            <person name="Cheng J.F."/>
            <person name="Lucas S."/>
            <person name="Land M."/>
            <person name="Chen F."/>
            <person name="Bruce D."/>
            <person name="Goodwin L."/>
            <person name="Pitluck S."/>
            <person name="Ivanova N."/>
            <person name="Mavromatis K."/>
            <person name="Mikhailova N."/>
            <person name="Pati A."/>
            <person name="Chen A."/>
            <person name="Palaniappan K."/>
            <person name="Hauser L."/>
            <person name="Chang Y.J."/>
            <person name="Jeffries C.D."/>
            <person name="Munk C."/>
            <person name="Kiss H."/>
            <person name="Chain P."/>
            <person name="Han C."/>
            <person name="Brettin T."/>
            <person name="Detter J.C."/>
            <person name="Schuler E."/>
            <person name="Goker M."/>
            <person name="Rohde M."/>
            <person name="Bristow J."/>
            <person name="Eisen J.A."/>
            <person name="Markowitz V."/>
            <person name="Hugenholtz P."/>
            <person name="Kyrpides N.C."/>
            <person name="Klenk H.P."/>
        </authorList>
    </citation>
    <scope>NUCLEOTIDE SEQUENCE [LARGE SCALE GENOMIC DNA]</scope>
    <source>
        <strain evidence="2 3">DSM 5692</strain>
    </source>
</reference>
<dbReference type="GO" id="GO:0016740">
    <property type="term" value="F:transferase activity"/>
    <property type="evidence" value="ECO:0007669"/>
    <property type="project" value="UniProtKB-KW"/>
</dbReference>
<dbReference type="SUPFAM" id="SSF53448">
    <property type="entry name" value="Nucleotide-diphospho-sugar transferases"/>
    <property type="match status" value="1"/>
</dbReference>
<dbReference type="EMBL" id="CP001734">
    <property type="protein sequence ID" value="ACV69025.1"/>
    <property type="molecule type" value="Genomic_DNA"/>
</dbReference>
<dbReference type="InterPro" id="IPR050834">
    <property type="entry name" value="Glycosyltransf_2"/>
</dbReference>
<proteinExistence type="predicted"/>
<name>C8X3M8_DESRD</name>
<gene>
    <name evidence="2" type="ordered locus">Dret_1741</name>
</gene>
<dbReference type="AlphaFoldDB" id="C8X3M8"/>
<dbReference type="CDD" id="cd00761">
    <property type="entry name" value="Glyco_tranf_GTA_type"/>
    <property type="match status" value="1"/>
</dbReference>
<evidence type="ECO:0000313" key="2">
    <source>
        <dbReference type="EMBL" id="ACV69025.1"/>
    </source>
</evidence>
<dbReference type="InterPro" id="IPR001173">
    <property type="entry name" value="Glyco_trans_2-like"/>
</dbReference>
<dbReference type="Proteomes" id="UP000001052">
    <property type="component" value="Chromosome"/>
</dbReference>
<organism evidence="2 3">
    <name type="scientific">Desulfohalobium retbaense (strain ATCC 49708 / DSM 5692 / JCM 16813 / HR100)</name>
    <dbReference type="NCBI Taxonomy" id="485915"/>
    <lineage>
        <taxon>Bacteria</taxon>
        <taxon>Pseudomonadati</taxon>
        <taxon>Thermodesulfobacteriota</taxon>
        <taxon>Desulfovibrionia</taxon>
        <taxon>Desulfovibrionales</taxon>
        <taxon>Desulfohalobiaceae</taxon>
        <taxon>Desulfohalobium</taxon>
    </lineage>
</organism>
<dbReference type="eggNOG" id="COG1216">
    <property type="taxonomic scope" value="Bacteria"/>
</dbReference>
<accession>C8X3M8</accession>
<dbReference type="KEGG" id="drt:Dret_1741"/>
<dbReference type="PANTHER" id="PTHR43685:SF2">
    <property type="entry name" value="GLYCOSYLTRANSFERASE 2-LIKE DOMAIN-CONTAINING PROTEIN"/>
    <property type="match status" value="1"/>
</dbReference>
<dbReference type="HOGENOM" id="CLU_025996_0_0_7"/>
<dbReference type="Pfam" id="PF00535">
    <property type="entry name" value="Glycos_transf_2"/>
    <property type="match status" value="1"/>
</dbReference>
<keyword evidence="2" id="KW-0808">Transferase</keyword>
<reference evidence="3" key="1">
    <citation type="submission" date="2009-09" db="EMBL/GenBank/DDBJ databases">
        <title>The complete chromosome of Desulfohalobium retbaense DSM 5692.</title>
        <authorList>
            <consortium name="US DOE Joint Genome Institute (JGI-PGF)"/>
            <person name="Lucas S."/>
            <person name="Copeland A."/>
            <person name="Lapidus A."/>
            <person name="Glavina del Rio T."/>
            <person name="Dalin E."/>
            <person name="Tice H."/>
            <person name="Bruce D."/>
            <person name="Goodwin L."/>
            <person name="Pitluck S."/>
            <person name="Kyrpides N."/>
            <person name="Mavromatis K."/>
            <person name="Ivanova N."/>
            <person name="Mikhailova N."/>
            <person name="Munk A.C."/>
            <person name="Brettin T."/>
            <person name="Detter J.C."/>
            <person name="Han C."/>
            <person name="Tapia R."/>
            <person name="Larimer F."/>
            <person name="Land M."/>
            <person name="Hauser L."/>
            <person name="Markowitz V."/>
            <person name="Cheng J.-F."/>
            <person name="Hugenholtz P."/>
            <person name="Woyke T."/>
            <person name="Wu D."/>
            <person name="Spring S."/>
            <person name="Klenk H.-P."/>
            <person name="Eisen J.A."/>
        </authorList>
    </citation>
    <scope>NUCLEOTIDE SEQUENCE [LARGE SCALE GENOMIC DNA]</scope>
    <source>
        <strain evidence="3">DSM 5692</strain>
    </source>
</reference>
<protein>
    <submittedName>
        <fullName evidence="2">Glycosyl transferase family 2</fullName>
    </submittedName>
</protein>
<dbReference type="STRING" id="485915.Dret_1741"/>
<evidence type="ECO:0000313" key="3">
    <source>
        <dbReference type="Proteomes" id="UP000001052"/>
    </source>
</evidence>
<dbReference type="Gene3D" id="3.90.550.10">
    <property type="entry name" value="Spore Coat Polysaccharide Biosynthesis Protein SpsA, Chain A"/>
    <property type="match status" value="1"/>
</dbReference>
<evidence type="ECO:0000259" key="1">
    <source>
        <dbReference type="Pfam" id="PF00535"/>
    </source>
</evidence>